<gene>
    <name evidence="12" type="ORF">FD02_GL000620</name>
</gene>
<dbReference type="InterPro" id="IPR022892">
    <property type="entry name" value="RNaseHI"/>
</dbReference>
<dbReference type="Pfam" id="PF00075">
    <property type="entry name" value="RNase_H"/>
    <property type="match status" value="1"/>
</dbReference>
<comment type="similarity">
    <text evidence="3">Belongs to the RNase H family.</text>
</comment>
<dbReference type="PANTHER" id="PTHR10642:SF26">
    <property type="entry name" value="RIBONUCLEASE H1"/>
    <property type="match status" value="1"/>
</dbReference>
<evidence type="ECO:0000256" key="2">
    <source>
        <dbReference type="ARBA" id="ARBA00001946"/>
    </source>
</evidence>
<sequence length="159" mass="17992">MPDIILYTDGGNRNTGNNKGGSVRPTDKSAWAALLKWGDYEKMLTGGDYGKTNNQMEITAVVEGLRAITDPSVPVAVYSDSAYVINTMTERWWVKWEQNGWMKQGQPVKNADLWQALLEQVRRFDHLSFHKVKGHANNRDNNRVDAALNQTMDELATKH</sequence>
<evidence type="ECO:0000256" key="5">
    <source>
        <dbReference type="ARBA" id="ARBA00012180"/>
    </source>
</evidence>
<reference evidence="12 13" key="1">
    <citation type="journal article" date="2015" name="Genome Announc.">
        <title>Expanding the biotechnology potential of lactobacilli through comparative genomics of 213 strains and associated genera.</title>
        <authorList>
            <person name="Sun Z."/>
            <person name="Harris H.M."/>
            <person name="McCann A."/>
            <person name="Guo C."/>
            <person name="Argimon S."/>
            <person name="Zhang W."/>
            <person name="Yang X."/>
            <person name="Jeffery I.B."/>
            <person name="Cooney J.C."/>
            <person name="Kagawa T.F."/>
            <person name="Liu W."/>
            <person name="Song Y."/>
            <person name="Salvetti E."/>
            <person name="Wrobel A."/>
            <person name="Rasinkangas P."/>
            <person name="Parkhill J."/>
            <person name="Rea M.C."/>
            <person name="O'Sullivan O."/>
            <person name="Ritari J."/>
            <person name="Douillard F.P."/>
            <person name="Paul Ross R."/>
            <person name="Yang R."/>
            <person name="Briner A.E."/>
            <person name="Felis G.E."/>
            <person name="de Vos W.M."/>
            <person name="Barrangou R."/>
            <person name="Klaenhammer T.R."/>
            <person name="Caufield P.W."/>
            <person name="Cui Y."/>
            <person name="Zhang H."/>
            <person name="O'Toole P.W."/>
        </authorList>
    </citation>
    <scope>NUCLEOTIDE SEQUENCE [LARGE SCALE GENOMIC DNA]</scope>
    <source>
        <strain evidence="12 13">JCM 17158</strain>
    </source>
</reference>
<evidence type="ECO:0000256" key="8">
    <source>
        <dbReference type="ARBA" id="ARBA00022759"/>
    </source>
</evidence>
<evidence type="ECO:0000256" key="10">
    <source>
        <dbReference type="ARBA" id="ARBA00022842"/>
    </source>
</evidence>
<evidence type="ECO:0000313" key="12">
    <source>
        <dbReference type="EMBL" id="KRK70549.1"/>
    </source>
</evidence>
<dbReference type="EC" id="3.1.26.4" evidence="5"/>
<dbReference type="AlphaFoldDB" id="A0A0R1JGW3"/>
<dbReference type="GO" id="GO:0004523">
    <property type="term" value="F:RNA-DNA hybrid ribonuclease activity"/>
    <property type="evidence" value="ECO:0007669"/>
    <property type="project" value="UniProtKB-EC"/>
</dbReference>
<evidence type="ECO:0000256" key="7">
    <source>
        <dbReference type="ARBA" id="ARBA00022723"/>
    </source>
</evidence>
<dbReference type="RefSeq" id="WP_056952195.1">
    <property type="nucleotide sequence ID" value="NZ_AZDJ01000032.1"/>
</dbReference>
<dbReference type="Gene3D" id="3.30.420.10">
    <property type="entry name" value="Ribonuclease H-like superfamily/Ribonuclease H"/>
    <property type="match status" value="1"/>
</dbReference>
<keyword evidence="7" id="KW-0479">Metal-binding</keyword>
<keyword evidence="6" id="KW-0540">Nuclease</keyword>
<dbReference type="InterPro" id="IPR012337">
    <property type="entry name" value="RNaseH-like_sf"/>
</dbReference>
<evidence type="ECO:0000256" key="6">
    <source>
        <dbReference type="ARBA" id="ARBA00022722"/>
    </source>
</evidence>
<protein>
    <recommendedName>
        <fullName evidence="5">ribonuclease H</fullName>
        <ecNumber evidence="5">3.1.26.4</ecNumber>
    </recommendedName>
</protein>
<dbReference type="Proteomes" id="UP000051804">
    <property type="component" value="Unassembled WGS sequence"/>
</dbReference>
<dbReference type="OrthoDB" id="9811552at2"/>
<comment type="catalytic activity">
    <reaction evidence="1">
        <text>Endonucleolytic cleavage to 5'-phosphomonoester.</text>
        <dbReference type="EC" id="3.1.26.4"/>
    </reaction>
</comment>
<evidence type="ECO:0000256" key="3">
    <source>
        <dbReference type="ARBA" id="ARBA00005300"/>
    </source>
</evidence>
<comment type="subunit">
    <text evidence="4">Monomer.</text>
</comment>
<dbReference type="GO" id="GO:0003676">
    <property type="term" value="F:nucleic acid binding"/>
    <property type="evidence" value="ECO:0007669"/>
    <property type="project" value="InterPro"/>
</dbReference>
<dbReference type="InterPro" id="IPR036397">
    <property type="entry name" value="RNaseH_sf"/>
</dbReference>
<keyword evidence="8" id="KW-0255">Endonuclease</keyword>
<dbReference type="InterPro" id="IPR050092">
    <property type="entry name" value="RNase_H"/>
</dbReference>
<evidence type="ECO:0000259" key="11">
    <source>
        <dbReference type="PROSITE" id="PS50879"/>
    </source>
</evidence>
<dbReference type="PATRIC" id="fig|1291734.4.peg.637"/>
<comment type="caution">
    <text evidence="12">The sequence shown here is derived from an EMBL/GenBank/DDBJ whole genome shotgun (WGS) entry which is preliminary data.</text>
</comment>
<dbReference type="CDD" id="cd09278">
    <property type="entry name" value="RNase_HI_prokaryote_like"/>
    <property type="match status" value="1"/>
</dbReference>
<dbReference type="PANTHER" id="PTHR10642">
    <property type="entry name" value="RIBONUCLEASE H1"/>
    <property type="match status" value="1"/>
</dbReference>
<dbReference type="STRING" id="1291734.FD02_GL000620"/>
<evidence type="ECO:0000313" key="13">
    <source>
        <dbReference type="Proteomes" id="UP000051804"/>
    </source>
</evidence>
<organism evidence="12 13">
    <name type="scientific">Lacticaseibacillus nasuensis JCM 17158</name>
    <dbReference type="NCBI Taxonomy" id="1291734"/>
    <lineage>
        <taxon>Bacteria</taxon>
        <taxon>Bacillati</taxon>
        <taxon>Bacillota</taxon>
        <taxon>Bacilli</taxon>
        <taxon>Lactobacillales</taxon>
        <taxon>Lactobacillaceae</taxon>
        <taxon>Lacticaseibacillus</taxon>
    </lineage>
</organism>
<dbReference type="InterPro" id="IPR002156">
    <property type="entry name" value="RNaseH_domain"/>
</dbReference>
<keyword evidence="10" id="KW-0460">Magnesium</keyword>
<dbReference type="EMBL" id="AZDJ01000032">
    <property type="protein sequence ID" value="KRK70549.1"/>
    <property type="molecule type" value="Genomic_DNA"/>
</dbReference>
<name>A0A0R1JGW3_9LACO</name>
<keyword evidence="13" id="KW-1185">Reference proteome</keyword>
<dbReference type="SUPFAM" id="SSF53098">
    <property type="entry name" value="Ribonuclease H-like"/>
    <property type="match status" value="1"/>
</dbReference>
<dbReference type="GO" id="GO:0046872">
    <property type="term" value="F:metal ion binding"/>
    <property type="evidence" value="ECO:0007669"/>
    <property type="project" value="UniProtKB-KW"/>
</dbReference>
<feature type="domain" description="RNase H type-1" evidence="11">
    <location>
        <begin position="1"/>
        <end position="153"/>
    </location>
</feature>
<evidence type="ECO:0000256" key="1">
    <source>
        <dbReference type="ARBA" id="ARBA00000077"/>
    </source>
</evidence>
<proteinExistence type="inferred from homology"/>
<evidence type="ECO:0000256" key="4">
    <source>
        <dbReference type="ARBA" id="ARBA00011245"/>
    </source>
</evidence>
<accession>A0A0R1JGW3</accession>
<evidence type="ECO:0000256" key="9">
    <source>
        <dbReference type="ARBA" id="ARBA00022801"/>
    </source>
</evidence>
<dbReference type="GO" id="GO:0043137">
    <property type="term" value="P:DNA replication, removal of RNA primer"/>
    <property type="evidence" value="ECO:0007669"/>
    <property type="project" value="TreeGrafter"/>
</dbReference>
<dbReference type="PROSITE" id="PS50879">
    <property type="entry name" value="RNASE_H_1"/>
    <property type="match status" value="1"/>
</dbReference>
<keyword evidence="9" id="KW-0378">Hydrolase</keyword>
<comment type="cofactor">
    <cofactor evidence="2">
        <name>Mg(2+)</name>
        <dbReference type="ChEBI" id="CHEBI:18420"/>
    </cofactor>
</comment>